<keyword evidence="2" id="KW-1015">Disulfide bond</keyword>
<feature type="region of interest" description="Disordered" evidence="3">
    <location>
        <begin position="359"/>
        <end position="379"/>
    </location>
</feature>
<evidence type="ECO:0000256" key="1">
    <source>
        <dbReference type="ARBA" id="ARBA00022729"/>
    </source>
</evidence>
<protein>
    <submittedName>
        <fullName evidence="5">LamG domain-containing protein</fullName>
    </submittedName>
</protein>
<evidence type="ECO:0000259" key="4">
    <source>
        <dbReference type="SMART" id="SM00560"/>
    </source>
</evidence>
<dbReference type="Pfam" id="PF13385">
    <property type="entry name" value="Laminin_G_3"/>
    <property type="match status" value="3"/>
</dbReference>
<dbReference type="PANTHER" id="PTHR46943:SF1">
    <property type="entry name" value="PENTRAXIN-RELATED PROTEIN PTX3"/>
    <property type="match status" value="1"/>
</dbReference>
<feature type="domain" description="LamG-like jellyroll fold" evidence="4">
    <location>
        <begin position="736"/>
        <end position="879"/>
    </location>
</feature>
<dbReference type="InterPro" id="IPR013320">
    <property type="entry name" value="ConA-like_dom_sf"/>
</dbReference>
<reference evidence="6" key="1">
    <citation type="journal article" date="2019" name="Int. J. Syst. Evol. Microbiol.">
        <title>The Global Catalogue of Microorganisms (GCM) 10K type strain sequencing project: providing services to taxonomists for standard genome sequencing and annotation.</title>
        <authorList>
            <consortium name="The Broad Institute Genomics Platform"/>
            <consortium name="The Broad Institute Genome Sequencing Center for Infectious Disease"/>
            <person name="Wu L."/>
            <person name="Ma J."/>
        </authorList>
    </citation>
    <scope>NUCLEOTIDE SEQUENCE [LARGE SCALE GENOMIC DNA]</scope>
    <source>
        <strain evidence="6">IBRC-M 10908</strain>
    </source>
</reference>
<dbReference type="SMART" id="SM00560">
    <property type="entry name" value="LamGL"/>
    <property type="match status" value="3"/>
</dbReference>
<proteinExistence type="predicted"/>
<dbReference type="InterPro" id="IPR006558">
    <property type="entry name" value="LamG-like"/>
</dbReference>
<feature type="compositionally biased region" description="Polar residues" evidence="3">
    <location>
        <begin position="363"/>
        <end position="379"/>
    </location>
</feature>
<feature type="domain" description="LamG-like jellyroll fold" evidence="4">
    <location>
        <begin position="954"/>
        <end position="1099"/>
    </location>
</feature>
<dbReference type="Proteomes" id="UP001595823">
    <property type="component" value="Unassembled WGS sequence"/>
</dbReference>
<comment type="caution">
    <text evidence="5">The sequence shown here is derived from an EMBL/GenBank/DDBJ whole genome shotgun (WGS) entry which is preliminary data.</text>
</comment>
<accession>A0ABV8U0G7</accession>
<dbReference type="PANTHER" id="PTHR46943">
    <property type="entry name" value="PENTRAXIN-RELATED PROTEIN PTX3"/>
    <property type="match status" value="1"/>
</dbReference>
<gene>
    <name evidence="5" type="ORF">ACFPET_15425</name>
</gene>
<evidence type="ECO:0000313" key="5">
    <source>
        <dbReference type="EMBL" id="MFC4336594.1"/>
    </source>
</evidence>
<dbReference type="Gene3D" id="2.60.120.200">
    <property type="match status" value="3"/>
</dbReference>
<name>A0ABV8U0G7_9ACTN</name>
<feature type="domain" description="LamG-like jellyroll fold" evidence="4">
    <location>
        <begin position="1174"/>
        <end position="1315"/>
    </location>
</feature>
<organism evidence="5 6">
    <name type="scientific">Salininema proteolyticum</name>
    <dbReference type="NCBI Taxonomy" id="1607685"/>
    <lineage>
        <taxon>Bacteria</taxon>
        <taxon>Bacillati</taxon>
        <taxon>Actinomycetota</taxon>
        <taxon>Actinomycetes</taxon>
        <taxon>Glycomycetales</taxon>
        <taxon>Glycomycetaceae</taxon>
        <taxon>Salininema</taxon>
    </lineage>
</organism>
<dbReference type="EMBL" id="JBHSDK010000021">
    <property type="protein sequence ID" value="MFC4336594.1"/>
    <property type="molecule type" value="Genomic_DNA"/>
</dbReference>
<keyword evidence="1" id="KW-0732">Signal</keyword>
<sequence length="1345" mass="146160">MKFGSEGDTEFVSATNDDGEQVSLSWNEPLPAPVVEETTVRYPEVLADVDLEVYSKVDSFSYALVVRTPEAAEDAGLERVEVGVQTQGLSVAANEASDTAWLSDESNDTSFIVERPWMWDSSESDGGVPQRAAAMDLEMDSDSLAVVPDAAFLSDPEVEYPVYIDPEFVDLGASFENAWSQGTGIQCGNSGTKMCTGRQTWQYDGSYGHWRSAMKFSGLDVMANRDVQQANVWIRQNHTGDAGGPNQTVRLAAMNYFDTTKDITWDNFNDLIIGEVARDSVPTSNDDAGESDQTIEWTGSKIANRIQYQVNRGKNTALFAVISGKNWEEESSRDFWRKLDPATAKLKVWHAPLKPFSLDTEGQDCSTSSPGPVINTTTPTFQATSPKALESDNILKFYVYERDGVPDKHLKKIEVSDVAENQSIDVTVPSGVLERGKTYRWNSRVQDTDSGSTRYGEFTSYCYFTINALPQTPTDLSVEELECGTKSDPTLVTTREPKLSATPQDPDGGNLRTMYRLFTSSGALMEEWIVDAKAGVAAIDRIDAGAIPTDGTYQWKAVTIDQFTSSSWSASCWMRVDTTAPEPPDVVQVSENPQPGGEVSFELVGGDDVTDFEYVLEGQSKQNVSATAGRADITVTASTSSIDHVLKAWAKDSAGNTSSPTTHWFTTIEEQAVEAVGAWRFDGDGDDDSGTDHEVDSVDTLNFGADRFDRSGAALNLDGDESQCAVTSSSVLDTTDSYTVAAWVRPEADPAGSFSVLFSQGGQNRPAFYLDWLKSKGQWNFTLPSVDAVETEWVSALSADGPEVGTWQHVAAVYDAPAERIRLYVDGALQSSTPLTYNTWQSDGPLAIGCEVTADGTVRASGDMSIDEAMVFQDVLIGDQISELMAGDLMPASLRAWYPLRGDGADHSSNGNDLAGMPDSPTWMPDQYGRADSALSFDGTSCPSAGVVPVRTDAAFTVSAWVNLDSDHASAQPRVFSFHGDQFFSTELKYDSTSGQWNVGVTESDSPDADRGEGVVGSEITAPAIWVQLAVTVDPDNNFIGLYIDGDLVDEGSIATDWSSWRAPGVTLGCGLDEAGEMAGHWDGSMSDVRFWRGALSPDEVATTRVKRLSNWELNQEHEGADQWGTADSTLHGDEGEDYSWEVDRYNECWAAYGLALDDTGYASTADSVVRTDESFTVSAWVKLDARDSNQVVVSQTTDQEASFYLAYYARTDKWQFALKDMDGDTASWTTVDSLETPEIGRWYHVAGAYDLGSNKISLYVDGSLVAQDHGPAHPWHGDGQFLLGAAGDAEGDRWSYMSGALDEVRVWSGVLDQFAIADMASEGQNYEPNPDDADCADSGQPGVD</sequence>
<feature type="region of interest" description="Disordered" evidence="3">
    <location>
        <begin position="1"/>
        <end position="24"/>
    </location>
</feature>
<feature type="compositionally biased region" description="Polar residues" evidence="3">
    <location>
        <begin position="12"/>
        <end position="24"/>
    </location>
</feature>
<dbReference type="RefSeq" id="WP_380622684.1">
    <property type="nucleotide sequence ID" value="NZ_JBHSDK010000021.1"/>
</dbReference>
<dbReference type="InterPro" id="IPR042837">
    <property type="entry name" value="PTX3"/>
</dbReference>
<feature type="region of interest" description="Disordered" evidence="3">
    <location>
        <begin position="1323"/>
        <end position="1345"/>
    </location>
</feature>
<evidence type="ECO:0000313" key="6">
    <source>
        <dbReference type="Proteomes" id="UP001595823"/>
    </source>
</evidence>
<dbReference type="SUPFAM" id="SSF49899">
    <property type="entry name" value="Concanavalin A-like lectins/glucanases"/>
    <property type="match status" value="3"/>
</dbReference>
<evidence type="ECO:0000256" key="3">
    <source>
        <dbReference type="SAM" id="MobiDB-lite"/>
    </source>
</evidence>
<evidence type="ECO:0000256" key="2">
    <source>
        <dbReference type="ARBA" id="ARBA00023157"/>
    </source>
</evidence>
<keyword evidence="6" id="KW-1185">Reference proteome</keyword>